<dbReference type="Proteomes" id="UP000799302">
    <property type="component" value="Unassembled WGS sequence"/>
</dbReference>
<keyword evidence="3" id="KW-1185">Reference proteome</keyword>
<organism evidence="2 3">
    <name type="scientific">Microthyrium microscopicum</name>
    <dbReference type="NCBI Taxonomy" id="703497"/>
    <lineage>
        <taxon>Eukaryota</taxon>
        <taxon>Fungi</taxon>
        <taxon>Dikarya</taxon>
        <taxon>Ascomycota</taxon>
        <taxon>Pezizomycotina</taxon>
        <taxon>Dothideomycetes</taxon>
        <taxon>Dothideomycetes incertae sedis</taxon>
        <taxon>Microthyriales</taxon>
        <taxon>Microthyriaceae</taxon>
        <taxon>Microthyrium</taxon>
    </lineage>
</organism>
<protein>
    <submittedName>
        <fullName evidence="2">Uncharacterized protein</fullName>
    </submittedName>
</protein>
<name>A0A6A6UHK9_9PEZI</name>
<dbReference type="AlphaFoldDB" id="A0A6A6UHK9"/>
<evidence type="ECO:0000256" key="1">
    <source>
        <dbReference type="SAM" id="MobiDB-lite"/>
    </source>
</evidence>
<accession>A0A6A6UHK9</accession>
<gene>
    <name evidence="2" type="ORF">BT63DRAFT_411108</name>
</gene>
<dbReference type="EMBL" id="MU004232">
    <property type="protein sequence ID" value="KAF2671759.1"/>
    <property type="molecule type" value="Genomic_DNA"/>
</dbReference>
<sequence>MHIELRNGQNDNLPSNPPLLQVQCLLSYWRTFVAMGHTKWPSIVETPLTTYPKNVAISTPDMNDFFHYVEYDHPLFQRFVENGSLNDLGATTDCKITYTGSEAAIARFEAKKASRIQNGKQSVQRESPSSRMYSTSGCDRKQRWPWFIYVGGQVINRGCVP</sequence>
<evidence type="ECO:0000313" key="3">
    <source>
        <dbReference type="Proteomes" id="UP000799302"/>
    </source>
</evidence>
<feature type="region of interest" description="Disordered" evidence="1">
    <location>
        <begin position="116"/>
        <end position="136"/>
    </location>
</feature>
<reference evidence="2" key="1">
    <citation type="journal article" date="2020" name="Stud. Mycol.">
        <title>101 Dothideomycetes genomes: a test case for predicting lifestyles and emergence of pathogens.</title>
        <authorList>
            <person name="Haridas S."/>
            <person name="Albert R."/>
            <person name="Binder M."/>
            <person name="Bloem J."/>
            <person name="Labutti K."/>
            <person name="Salamov A."/>
            <person name="Andreopoulos B."/>
            <person name="Baker S."/>
            <person name="Barry K."/>
            <person name="Bills G."/>
            <person name="Bluhm B."/>
            <person name="Cannon C."/>
            <person name="Castanera R."/>
            <person name="Culley D."/>
            <person name="Daum C."/>
            <person name="Ezra D."/>
            <person name="Gonzalez J."/>
            <person name="Henrissat B."/>
            <person name="Kuo A."/>
            <person name="Liang C."/>
            <person name="Lipzen A."/>
            <person name="Lutzoni F."/>
            <person name="Magnuson J."/>
            <person name="Mondo S."/>
            <person name="Nolan M."/>
            <person name="Ohm R."/>
            <person name="Pangilinan J."/>
            <person name="Park H.-J."/>
            <person name="Ramirez L."/>
            <person name="Alfaro M."/>
            <person name="Sun H."/>
            <person name="Tritt A."/>
            <person name="Yoshinaga Y."/>
            <person name="Zwiers L.-H."/>
            <person name="Turgeon B."/>
            <person name="Goodwin S."/>
            <person name="Spatafora J."/>
            <person name="Crous P."/>
            <person name="Grigoriev I."/>
        </authorList>
    </citation>
    <scope>NUCLEOTIDE SEQUENCE</scope>
    <source>
        <strain evidence="2">CBS 115976</strain>
    </source>
</reference>
<proteinExistence type="predicted"/>
<evidence type="ECO:0000313" key="2">
    <source>
        <dbReference type="EMBL" id="KAF2671759.1"/>
    </source>
</evidence>